<dbReference type="InterPro" id="IPR007742">
    <property type="entry name" value="NosD_dom"/>
</dbReference>
<dbReference type="InterPro" id="IPR051550">
    <property type="entry name" value="SCF-Subunits/Alg-Epimerases"/>
</dbReference>
<accession>A0ABU2FKF2</accession>
<dbReference type="SUPFAM" id="SSF51126">
    <property type="entry name" value="Pectin lyase-like"/>
    <property type="match status" value="2"/>
</dbReference>
<name>A0ABU2FKF2_9EURY</name>
<dbReference type="Proteomes" id="UP001268864">
    <property type="component" value="Unassembled WGS sequence"/>
</dbReference>
<reference evidence="7 8" key="1">
    <citation type="submission" date="2022-06" db="EMBL/GenBank/DDBJ databases">
        <title>Halomicroarcula sp. a new haloarchaeum isolate from saline soil.</title>
        <authorList>
            <person name="Strakova D."/>
            <person name="Galisteo C."/>
            <person name="Sanchez-Porro C."/>
            <person name="Ventosa A."/>
        </authorList>
    </citation>
    <scope>NUCLEOTIDE SEQUENCE [LARGE SCALE GENOMIC DNA]</scope>
    <source>
        <strain evidence="7 8">S3CR25-11</strain>
    </source>
</reference>
<dbReference type="InterPro" id="IPR006626">
    <property type="entry name" value="PbH1"/>
</dbReference>
<evidence type="ECO:0000313" key="7">
    <source>
        <dbReference type="EMBL" id="MDS0281217.1"/>
    </source>
</evidence>
<evidence type="ECO:0000259" key="5">
    <source>
        <dbReference type="Pfam" id="PF05048"/>
    </source>
</evidence>
<comment type="caution">
    <text evidence="7">The sequence shown here is derived from an EMBL/GenBank/DDBJ whole genome shotgun (WGS) entry which is preliminary data.</text>
</comment>
<feature type="domain" description="Right handed beta helix" evidence="6">
    <location>
        <begin position="258"/>
        <end position="385"/>
    </location>
</feature>
<proteinExistence type="predicted"/>
<dbReference type="InterPro" id="IPR039448">
    <property type="entry name" value="Beta_helix"/>
</dbReference>
<keyword evidence="2" id="KW-0677">Repeat</keyword>
<dbReference type="PANTHER" id="PTHR22990:SF15">
    <property type="entry name" value="F-BOX ONLY PROTEIN 10"/>
    <property type="match status" value="1"/>
</dbReference>
<dbReference type="Pfam" id="PF05048">
    <property type="entry name" value="NosD"/>
    <property type="match status" value="1"/>
</dbReference>
<evidence type="ECO:0000256" key="2">
    <source>
        <dbReference type="ARBA" id="ARBA00022737"/>
    </source>
</evidence>
<gene>
    <name evidence="7" type="ORF">NDI86_03720</name>
</gene>
<dbReference type="InterPro" id="IPR012334">
    <property type="entry name" value="Pectin_lyas_fold"/>
</dbReference>
<dbReference type="Gene3D" id="2.160.20.10">
    <property type="entry name" value="Single-stranded right-handed beta-helix, Pectin lyase-like"/>
    <property type="match status" value="2"/>
</dbReference>
<dbReference type="InterPro" id="IPR022441">
    <property type="entry name" value="Para_beta_helix_rpt-2"/>
</dbReference>
<dbReference type="EMBL" id="JAMQOS010000001">
    <property type="protein sequence ID" value="MDS0281217.1"/>
    <property type="molecule type" value="Genomic_DNA"/>
</dbReference>
<keyword evidence="8" id="KW-1185">Reference proteome</keyword>
<dbReference type="RefSeq" id="WP_310899054.1">
    <property type="nucleotide sequence ID" value="NZ_JAMQOS010000001.1"/>
</dbReference>
<evidence type="ECO:0000256" key="4">
    <source>
        <dbReference type="SAM" id="MobiDB-lite"/>
    </source>
</evidence>
<keyword evidence="3" id="KW-0833">Ubl conjugation pathway</keyword>
<sequence length="637" mass="66373">MSANSGLRSVGLSALLVLSVVAMTSPAAAVTASADSQSQQADATTITGCTVIDESGHYRLAVNVSTDGTCIEITASDVVFDGQGHTINDIDRNAGGNGIEVNVGATGRLSNVTIRDVRLTNWVWNDFGSNGIGLRMERVDDASITDVTVVGSDHGIRLRNVTGTTITDTAVSQVNNHGIYMDRNADNNTLSSNTITQAGRRGLLLQSSSNNTVEASTIAGSGNENVRLASGSNHNTFADNEIYRSSYPDGCVDVSTTASHLVFRNNSVFGCGGHGISFSQAGSHSLLVGNNVSANRNHGIRLNRLRNVTVRENTANHNGGHGINLQRSANHTVTDNYARENERFGINLYDVDGATLRENTVASNENGGLRFVSGSANNTVVDNTVLNYAREEVVSFPTGIRLRTADDNELRGTVVENAYVGIEINESADGNTLVDTRVTDAGTARWTLVTTASTGTTVESLDIGPSSADNTTLSFGAYNVSLAPNTSAPANPDAAAIGRYVTVESMGAGAFLDLSMQYESGDIAGVNESLLALWTYDGGWTEREESAVNTRAMTVQANVTVPATVGVFATDDGDSHAVALPSTPSSTATATETATDPATDASAGTAPATTGGNGPGFDAVAGLVALVACALWLRRQH</sequence>
<evidence type="ECO:0000313" key="8">
    <source>
        <dbReference type="Proteomes" id="UP001268864"/>
    </source>
</evidence>
<evidence type="ECO:0000256" key="3">
    <source>
        <dbReference type="ARBA" id="ARBA00022786"/>
    </source>
</evidence>
<evidence type="ECO:0000256" key="1">
    <source>
        <dbReference type="ARBA" id="ARBA00004906"/>
    </source>
</evidence>
<feature type="region of interest" description="Disordered" evidence="4">
    <location>
        <begin position="576"/>
        <end position="610"/>
    </location>
</feature>
<comment type="pathway">
    <text evidence="1">Protein modification; protein ubiquitination.</text>
</comment>
<dbReference type="InterPro" id="IPR011050">
    <property type="entry name" value="Pectin_lyase_fold/virulence"/>
</dbReference>
<dbReference type="Pfam" id="PF13229">
    <property type="entry name" value="Beta_helix"/>
    <property type="match status" value="1"/>
</dbReference>
<feature type="domain" description="Periplasmic copper-binding protein NosD beta helix" evidence="5">
    <location>
        <begin position="66"/>
        <end position="243"/>
    </location>
</feature>
<dbReference type="PANTHER" id="PTHR22990">
    <property type="entry name" value="F-BOX ONLY PROTEIN"/>
    <property type="match status" value="1"/>
</dbReference>
<dbReference type="NCBIfam" id="TIGR03804">
    <property type="entry name" value="para_beta_helix"/>
    <property type="match status" value="2"/>
</dbReference>
<dbReference type="SMART" id="SM00710">
    <property type="entry name" value="PbH1"/>
    <property type="match status" value="14"/>
</dbReference>
<feature type="compositionally biased region" description="Low complexity" evidence="4">
    <location>
        <begin position="577"/>
        <end position="610"/>
    </location>
</feature>
<protein>
    <submittedName>
        <fullName evidence="7">Right-handed parallel beta-helix repeat-containing protein</fullName>
    </submittedName>
</protein>
<organism evidence="7 8">
    <name type="scientific">Haloarcula onubensis</name>
    <dbReference type="NCBI Taxonomy" id="2950539"/>
    <lineage>
        <taxon>Archaea</taxon>
        <taxon>Methanobacteriati</taxon>
        <taxon>Methanobacteriota</taxon>
        <taxon>Stenosarchaea group</taxon>
        <taxon>Halobacteria</taxon>
        <taxon>Halobacteriales</taxon>
        <taxon>Haloarculaceae</taxon>
        <taxon>Haloarcula</taxon>
    </lineage>
</organism>
<evidence type="ECO:0000259" key="6">
    <source>
        <dbReference type="Pfam" id="PF13229"/>
    </source>
</evidence>